<dbReference type="PANTHER" id="PTHR19433:SF127">
    <property type="entry name" value="NITR9"/>
    <property type="match status" value="1"/>
</dbReference>
<keyword evidence="7" id="KW-0325">Glycoprotein</keyword>
<sequence length="335" mass="38008">RPHPLLSFILTCFKDITSKLDQPVISITEVKLGDDVTLRCKTAGYDQRMVYWHKLEFGFMIETIAFGSSPILPLQREFNNSRFKATKSGNDYFLEIKNVSKEDQATYFCQAGTSYTMSFINGSHLVVKEYKTIFLFFFSVCVKQGSDVESVSAGNNVNPQCSLLLQHKENPDKCLGDQRVYLYRPGLESEPDIIYTTSSRCDDQEGRRCVYHMSKAVKNSSDPGLYSCAVSACREILFGEEMEAQKSVCPYAVILGTLLACCVLANFVLILTWKRQNPVCNKCKGKFSKTFKCTQTGDDGLNYVALEFSSRKSKRQRSMRESKETCIYANRKDCH</sequence>
<dbReference type="SMART" id="SM00408">
    <property type="entry name" value="IGc2"/>
    <property type="match status" value="1"/>
</dbReference>
<dbReference type="GO" id="GO:0002376">
    <property type="term" value="P:immune system process"/>
    <property type="evidence" value="ECO:0007669"/>
    <property type="project" value="UniProtKB-KW"/>
</dbReference>
<dbReference type="InterPro" id="IPR036179">
    <property type="entry name" value="Ig-like_dom_sf"/>
</dbReference>
<dbReference type="InterPro" id="IPR003599">
    <property type="entry name" value="Ig_sub"/>
</dbReference>
<evidence type="ECO:0000259" key="9">
    <source>
        <dbReference type="PROSITE" id="PS50835"/>
    </source>
</evidence>
<reference evidence="10" key="1">
    <citation type="submission" date="2025-08" db="UniProtKB">
        <authorList>
            <consortium name="Ensembl"/>
        </authorList>
    </citation>
    <scope>IDENTIFICATION</scope>
</reference>
<evidence type="ECO:0000313" key="10">
    <source>
        <dbReference type="Ensembl" id="ENSOMEP00000028835.1"/>
    </source>
</evidence>
<dbReference type="Ensembl" id="ENSOMET00000017755.1">
    <property type="protein sequence ID" value="ENSOMEP00000028835.1"/>
    <property type="gene ID" value="ENSOMEG00000012128.1"/>
</dbReference>
<keyword evidence="4" id="KW-0391">Immunity</keyword>
<reference evidence="10" key="2">
    <citation type="submission" date="2025-09" db="UniProtKB">
        <authorList>
            <consortium name="Ensembl"/>
        </authorList>
    </citation>
    <scope>IDENTIFICATION</scope>
</reference>
<dbReference type="Pfam" id="PF07686">
    <property type="entry name" value="V-set"/>
    <property type="match status" value="1"/>
</dbReference>
<comment type="subcellular location">
    <subcellularLocation>
        <location evidence="1">Cell membrane</location>
    </subcellularLocation>
</comment>
<evidence type="ECO:0000256" key="2">
    <source>
        <dbReference type="ARBA" id="ARBA00022475"/>
    </source>
</evidence>
<dbReference type="InterPro" id="IPR007110">
    <property type="entry name" value="Ig-like_dom"/>
</dbReference>
<accession>A0A3B3DHE5</accession>
<protein>
    <recommendedName>
        <fullName evidence="9">Ig-like domain-containing protein</fullName>
    </recommendedName>
</protein>
<evidence type="ECO:0000256" key="6">
    <source>
        <dbReference type="ARBA" id="ARBA00023157"/>
    </source>
</evidence>
<feature type="transmembrane region" description="Helical" evidence="8">
    <location>
        <begin position="251"/>
        <end position="273"/>
    </location>
</feature>
<dbReference type="PaxDb" id="30732-ENSOMEP00000028835"/>
<keyword evidence="3" id="KW-0732">Signal</keyword>
<evidence type="ECO:0000256" key="3">
    <source>
        <dbReference type="ARBA" id="ARBA00022729"/>
    </source>
</evidence>
<dbReference type="SMART" id="SM00409">
    <property type="entry name" value="IG"/>
    <property type="match status" value="1"/>
</dbReference>
<keyword evidence="8" id="KW-0812">Transmembrane</keyword>
<evidence type="ECO:0000256" key="7">
    <source>
        <dbReference type="ARBA" id="ARBA00023180"/>
    </source>
</evidence>
<dbReference type="Proteomes" id="UP000261560">
    <property type="component" value="Unplaced"/>
</dbReference>
<dbReference type="InterPro" id="IPR003598">
    <property type="entry name" value="Ig_sub2"/>
</dbReference>
<dbReference type="GO" id="GO:0005886">
    <property type="term" value="C:plasma membrane"/>
    <property type="evidence" value="ECO:0007669"/>
    <property type="project" value="UniProtKB-SubCell"/>
</dbReference>
<keyword evidence="8" id="KW-1133">Transmembrane helix</keyword>
<keyword evidence="11" id="KW-1185">Reference proteome</keyword>
<evidence type="ECO:0000256" key="4">
    <source>
        <dbReference type="ARBA" id="ARBA00022859"/>
    </source>
</evidence>
<dbReference type="STRING" id="30732.ENSOMEP00000028835"/>
<dbReference type="AlphaFoldDB" id="A0A3B3DHE5"/>
<keyword evidence="2" id="KW-1003">Cell membrane</keyword>
<name>A0A3B3DHE5_ORYME</name>
<keyword evidence="6" id="KW-1015">Disulfide bond</keyword>
<dbReference type="InterPro" id="IPR013106">
    <property type="entry name" value="Ig_V-set"/>
</dbReference>
<dbReference type="OMA" id="KERVECP"/>
<evidence type="ECO:0000256" key="8">
    <source>
        <dbReference type="SAM" id="Phobius"/>
    </source>
</evidence>
<dbReference type="SUPFAM" id="SSF48726">
    <property type="entry name" value="Immunoglobulin"/>
    <property type="match status" value="1"/>
</dbReference>
<dbReference type="Gene3D" id="2.60.40.10">
    <property type="entry name" value="Immunoglobulins"/>
    <property type="match status" value="2"/>
</dbReference>
<dbReference type="PROSITE" id="PS50835">
    <property type="entry name" value="IG_LIKE"/>
    <property type="match status" value="1"/>
</dbReference>
<dbReference type="PANTHER" id="PTHR19433">
    <property type="entry name" value="T-CELL RECEPTOR ALPHA CHAIN V REGION-RELATED"/>
    <property type="match status" value="1"/>
</dbReference>
<dbReference type="InterPro" id="IPR052051">
    <property type="entry name" value="TCR_complex_component"/>
</dbReference>
<organism evidence="10 11">
    <name type="scientific">Oryzias melastigma</name>
    <name type="common">Marine medaka</name>
    <dbReference type="NCBI Taxonomy" id="30732"/>
    <lineage>
        <taxon>Eukaryota</taxon>
        <taxon>Metazoa</taxon>
        <taxon>Chordata</taxon>
        <taxon>Craniata</taxon>
        <taxon>Vertebrata</taxon>
        <taxon>Euteleostomi</taxon>
        <taxon>Actinopterygii</taxon>
        <taxon>Neopterygii</taxon>
        <taxon>Teleostei</taxon>
        <taxon>Neoteleostei</taxon>
        <taxon>Acanthomorphata</taxon>
        <taxon>Ovalentaria</taxon>
        <taxon>Atherinomorphae</taxon>
        <taxon>Beloniformes</taxon>
        <taxon>Adrianichthyidae</taxon>
        <taxon>Oryziinae</taxon>
        <taxon>Oryzias</taxon>
    </lineage>
</organism>
<evidence type="ECO:0000256" key="5">
    <source>
        <dbReference type="ARBA" id="ARBA00023136"/>
    </source>
</evidence>
<keyword evidence="5 8" id="KW-0472">Membrane</keyword>
<dbReference type="CDD" id="cd00099">
    <property type="entry name" value="IgV"/>
    <property type="match status" value="1"/>
</dbReference>
<dbReference type="GO" id="GO:0009617">
    <property type="term" value="P:response to bacterium"/>
    <property type="evidence" value="ECO:0007669"/>
    <property type="project" value="TreeGrafter"/>
</dbReference>
<evidence type="ECO:0000313" key="11">
    <source>
        <dbReference type="Proteomes" id="UP000261560"/>
    </source>
</evidence>
<proteinExistence type="predicted"/>
<dbReference type="GeneTree" id="ENSGT01030000234530"/>
<evidence type="ECO:0000256" key="1">
    <source>
        <dbReference type="ARBA" id="ARBA00004236"/>
    </source>
</evidence>
<dbReference type="InterPro" id="IPR013783">
    <property type="entry name" value="Ig-like_fold"/>
</dbReference>
<dbReference type="SMART" id="SM00406">
    <property type="entry name" value="IGv"/>
    <property type="match status" value="1"/>
</dbReference>
<feature type="domain" description="Ig-like" evidence="9">
    <location>
        <begin position="23"/>
        <end position="111"/>
    </location>
</feature>